<keyword evidence="1" id="KW-0472">Membrane</keyword>
<keyword evidence="1" id="KW-0812">Transmembrane</keyword>
<protein>
    <submittedName>
        <fullName evidence="2">Uncharacterized protein</fullName>
    </submittedName>
</protein>
<keyword evidence="1" id="KW-1133">Transmembrane helix</keyword>
<proteinExistence type="predicted"/>
<dbReference type="STRING" id="1338436.LK10_07610"/>
<dbReference type="EMBL" id="JTDL01000089">
    <property type="protein sequence ID" value="KHL03918.1"/>
    <property type="molecule type" value="Genomic_DNA"/>
</dbReference>
<dbReference type="OrthoDB" id="4314184at2"/>
<dbReference type="AlphaFoldDB" id="A0A0B2APY2"/>
<evidence type="ECO:0000256" key="1">
    <source>
        <dbReference type="SAM" id="Phobius"/>
    </source>
</evidence>
<gene>
    <name evidence="2" type="ORF">LK10_07610</name>
</gene>
<feature type="transmembrane region" description="Helical" evidence="1">
    <location>
        <begin position="21"/>
        <end position="39"/>
    </location>
</feature>
<dbReference type="RefSeq" id="WP_043121884.1">
    <property type="nucleotide sequence ID" value="NZ_JTDL01000089.1"/>
</dbReference>
<comment type="caution">
    <text evidence="2">The sequence shown here is derived from an EMBL/GenBank/DDBJ whole genome shotgun (WGS) entry which is preliminary data.</text>
</comment>
<sequence length="117" mass="11888">MNTVVPKNPARGAVLASPGRMALPAIPSVGMLITPFLPFASHPTIWAGIPAPLVWVGLMIVLTVVALRLVERSYLRAGGAERDRAELAGAELAGAGLAGAELSQADAASPTTGEAAH</sequence>
<evidence type="ECO:0000313" key="3">
    <source>
        <dbReference type="Proteomes" id="UP000030982"/>
    </source>
</evidence>
<feature type="transmembrane region" description="Helical" evidence="1">
    <location>
        <begin position="45"/>
        <end position="67"/>
    </location>
</feature>
<reference evidence="2 3" key="1">
    <citation type="submission" date="2014-09" db="EMBL/GenBank/DDBJ databases">
        <title>Genome sequence of Sinomonas sp. MUSC 117.</title>
        <authorList>
            <person name="Lee L.-H."/>
        </authorList>
    </citation>
    <scope>NUCLEOTIDE SEQUENCE [LARGE SCALE GENOMIC DNA]</scope>
    <source>
        <strain evidence="2 3">MUSC 117</strain>
    </source>
</reference>
<accession>A0A0B2APY2</accession>
<evidence type="ECO:0000313" key="2">
    <source>
        <dbReference type="EMBL" id="KHL03918.1"/>
    </source>
</evidence>
<organism evidence="2 3">
    <name type="scientific">Sinomonas humi</name>
    <dbReference type="NCBI Taxonomy" id="1338436"/>
    <lineage>
        <taxon>Bacteria</taxon>
        <taxon>Bacillati</taxon>
        <taxon>Actinomycetota</taxon>
        <taxon>Actinomycetes</taxon>
        <taxon>Micrococcales</taxon>
        <taxon>Micrococcaceae</taxon>
        <taxon>Sinomonas</taxon>
    </lineage>
</organism>
<keyword evidence="3" id="KW-1185">Reference proteome</keyword>
<dbReference type="Proteomes" id="UP000030982">
    <property type="component" value="Unassembled WGS sequence"/>
</dbReference>
<name>A0A0B2APY2_9MICC</name>